<organism evidence="1 2">
    <name type="scientific">Candidatus Propionivibrio aalborgensis</name>
    <dbReference type="NCBI Taxonomy" id="1860101"/>
    <lineage>
        <taxon>Bacteria</taxon>
        <taxon>Pseudomonadati</taxon>
        <taxon>Pseudomonadota</taxon>
        <taxon>Betaproteobacteria</taxon>
        <taxon>Rhodocyclales</taxon>
        <taxon>Rhodocyclaceae</taxon>
        <taxon>Propionivibrio</taxon>
    </lineage>
</organism>
<evidence type="ECO:0000313" key="1">
    <source>
        <dbReference type="EMBL" id="SBT04502.1"/>
    </source>
</evidence>
<dbReference type="AlphaFoldDB" id="A0A1A8XJD6"/>
<protein>
    <submittedName>
        <fullName evidence="1">Uncharacterized protein</fullName>
    </submittedName>
</protein>
<dbReference type="EMBL" id="FLQY01000035">
    <property type="protein sequence ID" value="SBT04502.1"/>
    <property type="molecule type" value="Genomic_DNA"/>
</dbReference>
<dbReference type="Proteomes" id="UP000199600">
    <property type="component" value="Unassembled WGS sequence"/>
</dbReference>
<proteinExistence type="predicted"/>
<sequence length="53" mass="5506">MIAVEDAVRAELEESASKASVFLGGLVGREKSGIVFLLVVSAMGRRSVVLGNS</sequence>
<accession>A0A1A8XJD6</accession>
<keyword evidence="2" id="KW-1185">Reference proteome</keyword>
<gene>
    <name evidence="1" type="ORF">PROAA_130022</name>
</gene>
<name>A0A1A8XJD6_9RHOO</name>
<evidence type="ECO:0000313" key="2">
    <source>
        <dbReference type="Proteomes" id="UP000199600"/>
    </source>
</evidence>
<reference evidence="1 2" key="1">
    <citation type="submission" date="2016-06" db="EMBL/GenBank/DDBJ databases">
        <authorList>
            <person name="Kjaerup R.B."/>
            <person name="Dalgaard T.S."/>
            <person name="Juul-Madsen H.R."/>
        </authorList>
    </citation>
    <scope>NUCLEOTIDE SEQUENCE [LARGE SCALE GENOMIC DNA]</scope>
    <source>
        <strain evidence="1">2</strain>
    </source>
</reference>